<evidence type="ECO:0000256" key="2">
    <source>
        <dbReference type="SAM" id="MobiDB-lite"/>
    </source>
</evidence>
<gene>
    <name evidence="3" type="ORF">K9W45_05150</name>
</gene>
<dbReference type="AlphaFoldDB" id="A0A9Y1BMM2"/>
<feature type="compositionally biased region" description="Basic residues" evidence="2">
    <location>
        <begin position="1"/>
        <end position="16"/>
    </location>
</feature>
<keyword evidence="1" id="KW-0175">Coiled coil</keyword>
<proteinExistence type="predicted"/>
<accession>A0A9Y1BMM2</accession>
<feature type="coiled-coil region" evidence="1">
    <location>
        <begin position="142"/>
        <end position="181"/>
    </location>
</feature>
<feature type="region of interest" description="Disordered" evidence="2">
    <location>
        <begin position="1"/>
        <end position="24"/>
    </location>
</feature>
<name>A0A9Y1BMM2_9ARCH</name>
<dbReference type="EMBL" id="CP084166">
    <property type="protein sequence ID" value="UJG41851.1"/>
    <property type="molecule type" value="Genomic_DNA"/>
</dbReference>
<protein>
    <submittedName>
        <fullName evidence="3">Uncharacterized protein</fullName>
    </submittedName>
</protein>
<evidence type="ECO:0000256" key="1">
    <source>
        <dbReference type="SAM" id="Coils"/>
    </source>
</evidence>
<organism evidence="3">
    <name type="scientific">Candidatus Heimdallarchaeum aukensis</name>
    <dbReference type="NCBI Taxonomy" id="2876573"/>
    <lineage>
        <taxon>Archaea</taxon>
        <taxon>Promethearchaeati</taxon>
        <taxon>Candidatus Heimdallarchaeota</taxon>
        <taxon>Candidatus Heimdallarchaeia (ex Rinke et al. 2021) (nom. nud.)</taxon>
        <taxon>Candidatus Heimdallarchaeales</taxon>
        <taxon>Candidatus Heimdallarchaeaceae</taxon>
        <taxon>Candidatus Heimdallarchaeum</taxon>
    </lineage>
</organism>
<dbReference type="Proteomes" id="UP001201020">
    <property type="component" value="Chromosome"/>
</dbReference>
<evidence type="ECO:0000313" key="3">
    <source>
        <dbReference type="EMBL" id="UJG41851.1"/>
    </source>
</evidence>
<sequence>MFGRKNKGKEKSKGKKKKEDIVEEGDSEALKLLRANISNYYGYKNKDARQSSDIAFREHLLEILRNASDGISKVHELLIHSQLITTWGLVGEIKKKLEKLRREVANTDYKKSTFFDIDDVEGPNGIDLSILYLLEIEILDIAVDLKERVAKANANLEEMMLENAEDDVKMLNSIVNSFEQTLSDRNELIRAFEKMVL</sequence>
<reference evidence="3" key="1">
    <citation type="journal article" date="2022" name="Nat. Microbiol.">
        <title>Unique mobile elements and scalable gene flow at the prokaryote-eukaryote boundary revealed by circularized Asgard archaea genomes.</title>
        <authorList>
            <person name="Wu F."/>
            <person name="Speth D.R."/>
            <person name="Philosof A."/>
            <person name="Cremiere A."/>
            <person name="Narayanan A."/>
            <person name="Barco R.A."/>
            <person name="Connon S.A."/>
            <person name="Amend J.P."/>
            <person name="Antoshechkin I.A."/>
            <person name="Orphan V.J."/>
        </authorList>
    </citation>
    <scope>NUCLEOTIDE SEQUENCE</scope>
    <source>
        <strain evidence="3">PM71</strain>
    </source>
</reference>